<feature type="domain" description="Spermatogenesis-associated protein 20-like TRX" evidence="1">
    <location>
        <begin position="4"/>
        <end position="163"/>
    </location>
</feature>
<gene>
    <name evidence="2" type="ORF">HZA61_03955</name>
</gene>
<dbReference type="Gene3D" id="3.40.30.10">
    <property type="entry name" value="Glutaredoxin"/>
    <property type="match status" value="1"/>
</dbReference>
<dbReference type="PANTHER" id="PTHR42899:SF1">
    <property type="entry name" value="SPERMATOGENESIS-ASSOCIATED PROTEIN 20"/>
    <property type="match status" value="1"/>
</dbReference>
<sequence length="687" mass="76226">MHAPNRLAREKSPYLLQHAHNPVDWYPWGEEAFARARAEDKPIFLSIGYSTCHWCHVMERESFEDARIAELLNAHYVCIKVDREERPDVDRVYMTAMQAMRMGGGWPLNVFLTPERAPFWGGTYFPPTSRRGMPGMDDILARIHGAWLEQREQIEAGGAQVLDLVRSLAAPGEGEESRDELIAQCAAALARSYDAAEGGFGGAPKFPSTVNLHFLLRWWAADPATREQARAMAMHQLEAMRAGGIHDQLGGGFHRYSTDREWLVPHFEKMLYDQALILDAYVDGWLVTRDARWAEVARGIVTYVKRDLTSERGAFFCGEDADSEGEEGRFYVWTPAQLAGALPPDEAHTVAEHWGVTERGNFEHGTSILNLVREPSSEAAATLARAREALLAVRSKRVRPHLDDKVLTAWNGMMIAALSRGARALGEPSWAEAAVRAAEFVWEELREPKSGALLRRWREGEAKGAGQLDDYAHFARGCVELFATTHDARWLERAVAITDAMLERLWDDEHGACFESPAADSEGAGGTPIRMKDGFDGAETAGNSIAAHVLLRLARLTNREDLQVKADRTLDYHATRLAGSAWAMPQLVAAMIESAQPAGHVVVKGEPSPERESLLAVYDSQFRPFQDLIVVEDATRAALAALAPFAASLPAREGRPTAYVCVHHRCRLPVQTPEELAAELDSQGENR</sequence>
<organism evidence="2 3">
    <name type="scientific">Eiseniibacteriota bacterium</name>
    <dbReference type="NCBI Taxonomy" id="2212470"/>
    <lineage>
        <taxon>Bacteria</taxon>
        <taxon>Candidatus Eiseniibacteriota</taxon>
    </lineage>
</organism>
<dbReference type="Pfam" id="PF03190">
    <property type="entry name" value="Thioredox_DsbH"/>
    <property type="match status" value="1"/>
</dbReference>
<name>A0A933SDU7_UNCEI</name>
<evidence type="ECO:0000313" key="3">
    <source>
        <dbReference type="Proteomes" id="UP000696931"/>
    </source>
</evidence>
<protein>
    <submittedName>
        <fullName evidence="2">Thioredoxin domain-containing protein</fullName>
    </submittedName>
</protein>
<dbReference type="InterPro" id="IPR008928">
    <property type="entry name" value="6-hairpin_glycosidase_sf"/>
</dbReference>
<dbReference type="SUPFAM" id="SSF48208">
    <property type="entry name" value="Six-hairpin glycosidases"/>
    <property type="match status" value="1"/>
</dbReference>
<dbReference type="CDD" id="cd02955">
    <property type="entry name" value="SSP411"/>
    <property type="match status" value="1"/>
</dbReference>
<proteinExistence type="predicted"/>
<comment type="caution">
    <text evidence="2">The sequence shown here is derived from an EMBL/GenBank/DDBJ whole genome shotgun (WGS) entry which is preliminary data.</text>
</comment>
<evidence type="ECO:0000313" key="2">
    <source>
        <dbReference type="EMBL" id="MBI5168623.1"/>
    </source>
</evidence>
<dbReference type="EMBL" id="JACRIW010000031">
    <property type="protein sequence ID" value="MBI5168623.1"/>
    <property type="molecule type" value="Genomic_DNA"/>
</dbReference>
<dbReference type="AlphaFoldDB" id="A0A933SDU7"/>
<dbReference type="SUPFAM" id="SSF52833">
    <property type="entry name" value="Thioredoxin-like"/>
    <property type="match status" value="1"/>
</dbReference>
<dbReference type="InterPro" id="IPR004879">
    <property type="entry name" value="Ssp411-like_TRX"/>
</dbReference>
<accession>A0A933SDU7</accession>
<reference evidence="2" key="1">
    <citation type="submission" date="2020-07" db="EMBL/GenBank/DDBJ databases">
        <title>Huge and variable diversity of episymbiotic CPR bacteria and DPANN archaea in groundwater ecosystems.</title>
        <authorList>
            <person name="He C.Y."/>
            <person name="Keren R."/>
            <person name="Whittaker M."/>
            <person name="Farag I.F."/>
            <person name="Doudna J."/>
            <person name="Cate J.H.D."/>
            <person name="Banfield J.F."/>
        </authorList>
    </citation>
    <scope>NUCLEOTIDE SEQUENCE</scope>
    <source>
        <strain evidence="2">NC_groundwater_1813_Pr3_B-0.1um_71_17</strain>
    </source>
</reference>
<dbReference type="Proteomes" id="UP000696931">
    <property type="component" value="Unassembled WGS sequence"/>
</dbReference>
<dbReference type="Gene3D" id="1.50.10.10">
    <property type="match status" value="1"/>
</dbReference>
<dbReference type="PIRSF" id="PIRSF006402">
    <property type="entry name" value="UCP006402_thioredoxin"/>
    <property type="match status" value="1"/>
</dbReference>
<dbReference type="InterPro" id="IPR012341">
    <property type="entry name" value="6hp_glycosidase-like_sf"/>
</dbReference>
<dbReference type="InterPro" id="IPR036249">
    <property type="entry name" value="Thioredoxin-like_sf"/>
</dbReference>
<evidence type="ECO:0000259" key="1">
    <source>
        <dbReference type="Pfam" id="PF03190"/>
    </source>
</evidence>
<dbReference type="InterPro" id="IPR024705">
    <property type="entry name" value="Ssp411"/>
</dbReference>
<dbReference type="GO" id="GO:0005975">
    <property type="term" value="P:carbohydrate metabolic process"/>
    <property type="evidence" value="ECO:0007669"/>
    <property type="project" value="InterPro"/>
</dbReference>
<dbReference type="PANTHER" id="PTHR42899">
    <property type="entry name" value="SPERMATOGENESIS-ASSOCIATED PROTEIN 20"/>
    <property type="match status" value="1"/>
</dbReference>